<evidence type="ECO:0000256" key="4">
    <source>
        <dbReference type="SAM" id="SignalP"/>
    </source>
</evidence>
<feature type="signal peptide" evidence="4">
    <location>
        <begin position="1"/>
        <end position="24"/>
    </location>
</feature>
<reference evidence="6" key="1">
    <citation type="journal article" date="2021" name="Antonie Van Leeuwenhoek">
        <title>Draft genome and description of Waterburya agarophytonicola gen. nov. sp. nov. (Pleurocapsales, Cyanobacteria): a seaweed symbiont.</title>
        <authorList>
            <person name="Bonthond G."/>
            <person name="Shalygin S."/>
            <person name="Bayer T."/>
            <person name="Weinberger F."/>
        </authorList>
    </citation>
    <scope>NUCLEOTIDE SEQUENCE</scope>
    <source>
        <strain evidence="6">KI4</strain>
    </source>
</reference>
<sequence length="281" mass="31253">MKKRIVSYLSGSLLFFCLTSPVKAESILEKIQRTGIVRVAIREDAAPFGYLASEGDLQGYCLDFFALLEKQLVKNLERNTLSIKLFKSTANNRFSLVSNNIVDLECGSNTIRDNTPEGVSFSTAFFTTGTQFLVNKKNRDRFNLDRDLDEIRLGVIKNTTTEEFIIERYPSAIIQSFSGVTARTRGIQAVSQGKIDAMISDGILLRAEAQKQGLSASDYPLIPKTPLTCDRYGMIVKAEDPSWQNFVNSVVQSPEVTALSKAWFGNLLEYNSIASNVCSKN</sequence>
<evidence type="ECO:0000256" key="2">
    <source>
        <dbReference type="ARBA" id="ARBA00022448"/>
    </source>
</evidence>
<dbReference type="PANTHER" id="PTHR30085:SF6">
    <property type="entry name" value="ABC TRANSPORTER GLUTAMINE-BINDING PROTEIN GLNH"/>
    <property type="match status" value="1"/>
</dbReference>
<dbReference type="Proteomes" id="UP000729733">
    <property type="component" value="Unassembled WGS sequence"/>
</dbReference>
<evidence type="ECO:0000256" key="1">
    <source>
        <dbReference type="ARBA" id="ARBA00010333"/>
    </source>
</evidence>
<comment type="similarity">
    <text evidence="1">Belongs to the bacterial solute-binding protein 3 family.</text>
</comment>
<keyword evidence="7" id="KW-1185">Reference proteome</keyword>
<dbReference type="SMART" id="SM00062">
    <property type="entry name" value="PBPb"/>
    <property type="match status" value="1"/>
</dbReference>
<dbReference type="InterPro" id="IPR001638">
    <property type="entry name" value="Solute-binding_3/MltF_N"/>
</dbReference>
<name>A0A964BVE1_9CYAN</name>
<evidence type="ECO:0000313" key="7">
    <source>
        <dbReference type="Proteomes" id="UP000729733"/>
    </source>
</evidence>
<keyword evidence="3 4" id="KW-0732">Signal</keyword>
<dbReference type="RefSeq" id="WP_229642882.1">
    <property type="nucleotide sequence ID" value="NZ_JADWDC010000113.1"/>
</dbReference>
<feature type="chain" id="PRO_5037447094" evidence="4">
    <location>
        <begin position="25"/>
        <end position="281"/>
    </location>
</feature>
<dbReference type="Gene3D" id="3.40.190.10">
    <property type="entry name" value="Periplasmic binding protein-like II"/>
    <property type="match status" value="2"/>
</dbReference>
<dbReference type="Pfam" id="PF00497">
    <property type="entry name" value="SBP_bac_3"/>
    <property type="match status" value="1"/>
</dbReference>
<gene>
    <name evidence="6" type="ORF">I4641_22845</name>
</gene>
<organism evidence="6 7">
    <name type="scientific">Waterburya agarophytonicola KI4</name>
    <dbReference type="NCBI Taxonomy" id="2874699"/>
    <lineage>
        <taxon>Bacteria</taxon>
        <taxon>Bacillati</taxon>
        <taxon>Cyanobacteriota</taxon>
        <taxon>Cyanophyceae</taxon>
        <taxon>Pleurocapsales</taxon>
        <taxon>Hyellaceae</taxon>
        <taxon>Waterburya</taxon>
        <taxon>Waterburya agarophytonicola</taxon>
    </lineage>
</organism>
<dbReference type="EMBL" id="JADWDC010000113">
    <property type="protein sequence ID" value="MCC0179784.1"/>
    <property type="molecule type" value="Genomic_DNA"/>
</dbReference>
<keyword evidence="2" id="KW-0813">Transport</keyword>
<accession>A0A964BVE1</accession>
<dbReference type="GO" id="GO:0030288">
    <property type="term" value="C:outer membrane-bounded periplasmic space"/>
    <property type="evidence" value="ECO:0007669"/>
    <property type="project" value="TreeGrafter"/>
</dbReference>
<dbReference type="PANTHER" id="PTHR30085">
    <property type="entry name" value="AMINO ACID ABC TRANSPORTER PERMEASE"/>
    <property type="match status" value="1"/>
</dbReference>
<feature type="domain" description="Solute-binding protein family 3/N-terminal" evidence="5">
    <location>
        <begin position="36"/>
        <end position="267"/>
    </location>
</feature>
<proteinExistence type="inferred from homology"/>
<dbReference type="GO" id="GO:0005576">
    <property type="term" value="C:extracellular region"/>
    <property type="evidence" value="ECO:0007669"/>
    <property type="project" value="TreeGrafter"/>
</dbReference>
<dbReference type="AlphaFoldDB" id="A0A964BVE1"/>
<dbReference type="GO" id="GO:0006865">
    <property type="term" value="P:amino acid transport"/>
    <property type="evidence" value="ECO:0007669"/>
    <property type="project" value="TreeGrafter"/>
</dbReference>
<evidence type="ECO:0000313" key="6">
    <source>
        <dbReference type="EMBL" id="MCC0179784.1"/>
    </source>
</evidence>
<comment type="caution">
    <text evidence="6">The sequence shown here is derived from an EMBL/GenBank/DDBJ whole genome shotgun (WGS) entry which is preliminary data.</text>
</comment>
<protein>
    <submittedName>
        <fullName evidence="6">Amino acid ABC transporter substrate-binding protein</fullName>
    </submittedName>
</protein>
<evidence type="ECO:0000256" key="3">
    <source>
        <dbReference type="ARBA" id="ARBA00022729"/>
    </source>
</evidence>
<dbReference type="SUPFAM" id="SSF53850">
    <property type="entry name" value="Periplasmic binding protein-like II"/>
    <property type="match status" value="1"/>
</dbReference>
<dbReference type="CDD" id="cd13688">
    <property type="entry name" value="PBP2_GltI_DEBP"/>
    <property type="match status" value="1"/>
</dbReference>
<evidence type="ECO:0000259" key="5">
    <source>
        <dbReference type="SMART" id="SM00062"/>
    </source>
</evidence>
<dbReference type="InterPro" id="IPR051455">
    <property type="entry name" value="Bact_solute-bind_prot3"/>
</dbReference>